<dbReference type="OrthoDB" id="1236981at2"/>
<dbReference type="InterPro" id="IPR001434">
    <property type="entry name" value="OmcB-like_DUF11"/>
</dbReference>
<dbReference type="RefSeq" id="WP_091623475.1">
    <property type="nucleotide sequence ID" value="NZ_FNZN01000004.1"/>
</dbReference>
<evidence type="ECO:0000313" key="8">
    <source>
        <dbReference type="Proteomes" id="UP000198990"/>
    </source>
</evidence>
<feature type="region of interest" description="Disordered" evidence="5">
    <location>
        <begin position="1118"/>
        <end position="1229"/>
    </location>
</feature>
<evidence type="ECO:0000256" key="4">
    <source>
        <dbReference type="ARBA" id="ARBA00023065"/>
    </source>
</evidence>
<dbReference type="InterPro" id="IPR047589">
    <property type="entry name" value="DUF11_rpt"/>
</dbReference>
<feature type="domain" description="Calx-beta" evidence="6">
    <location>
        <begin position="261"/>
        <end position="363"/>
    </location>
</feature>
<dbReference type="EMBL" id="FNZN01000004">
    <property type="protein sequence ID" value="SEL50964.1"/>
    <property type="molecule type" value="Genomic_DNA"/>
</dbReference>
<dbReference type="InterPro" id="IPR018247">
    <property type="entry name" value="EF_Hand_1_Ca_BS"/>
</dbReference>
<dbReference type="InterPro" id="IPR038081">
    <property type="entry name" value="CalX-like_sf"/>
</dbReference>
<keyword evidence="2" id="KW-0677">Repeat</keyword>
<dbReference type="PROSITE" id="PS00018">
    <property type="entry name" value="EF_HAND_1"/>
    <property type="match status" value="1"/>
</dbReference>
<gene>
    <name evidence="7" type="ORF">SAMN04488008_10473</name>
</gene>
<feature type="domain" description="Calx-beta" evidence="6">
    <location>
        <begin position="726"/>
        <end position="826"/>
    </location>
</feature>
<keyword evidence="4" id="KW-0813">Transport</keyword>
<dbReference type="GO" id="GO:0016020">
    <property type="term" value="C:membrane"/>
    <property type="evidence" value="ECO:0007669"/>
    <property type="project" value="InterPro"/>
</dbReference>
<dbReference type="SMART" id="SM00237">
    <property type="entry name" value="Calx_beta"/>
    <property type="match status" value="6"/>
</dbReference>
<dbReference type="GO" id="GO:0030001">
    <property type="term" value="P:metal ion transport"/>
    <property type="evidence" value="ECO:0007669"/>
    <property type="project" value="TreeGrafter"/>
</dbReference>
<organism evidence="7 8">
    <name type="scientific">Maribacter orientalis</name>
    <dbReference type="NCBI Taxonomy" id="228957"/>
    <lineage>
        <taxon>Bacteria</taxon>
        <taxon>Pseudomonadati</taxon>
        <taxon>Bacteroidota</taxon>
        <taxon>Flavobacteriia</taxon>
        <taxon>Flavobacteriales</taxon>
        <taxon>Flavobacteriaceae</taxon>
        <taxon>Maribacter</taxon>
    </lineage>
</organism>
<dbReference type="NCBIfam" id="TIGR01451">
    <property type="entry name" value="B_ant_repeat"/>
    <property type="match status" value="2"/>
</dbReference>
<dbReference type="InterPro" id="IPR044023">
    <property type="entry name" value="Ig_7"/>
</dbReference>
<dbReference type="GO" id="GO:0007154">
    <property type="term" value="P:cell communication"/>
    <property type="evidence" value="ECO:0007669"/>
    <property type="project" value="InterPro"/>
</dbReference>
<dbReference type="NCBIfam" id="TIGR04131">
    <property type="entry name" value="Bac_Flav_CTERM"/>
    <property type="match status" value="1"/>
</dbReference>
<accession>A0A1H7QTB2</accession>
<dbReference type="InterPro" id="IPR003644">
    <property type="entry name" value="Calx_beta"/>
</dbReference>
<keyword evidence="3" id="KW-0106">Calcium</keyword>
<dbReference type="InterPro" id="IPR051171">
    <property type="entry name" value="CaCA"/>
</dbReference>
<dbReference type="PANTHER" id="PTHR11878:SF65">
    <property type="entry name" value="NA_CA-EXCHANGE PROTEIN, ISOFORM G"/>
    <property type="match status" value="1"/>
</dbReference>
<evidence type="ECO:0000259" key="6">
    <source>
        <dbReference type="SMART" id="SM00237"/>
    </source>
</evidence>
<dbReference type="Pfam" id="PF01345">
    <property type="entry name" value="DUF11"/>
    <property type="match status" value="2"/>
</dbReference>
<dbReference type="Gene3D" id="2.60.40.2030">
    <property type="match status" value="7"/>
</dbReference>
<proteinExistence type="predicted"/>
<feature type="domain" description="Calx-beta" evidence="6">
    <location>
        <begin position="608"/>
        <end position="711"/>
    </location>
</feature>
<dbReference type="SUPFAM" id="SSF141072">
    <property type="entry name" value="CalX-like"/>
    <property type="match status" value="7"/>
</dbReference>
<dbReference type="Proteomes" id="UP000198990">
    <property type="component" value="Unassembled WGS sequence"/>
</dbReference>
<protein>
    <submittedName>
        <fullName evidence="7">Gliding motility-associated C-terminal domain-containing protein</fullName>
    </submittedName>
</protein>
<keyword evidence="1" id="KW-0732">Signal</keyword>
<reference evidence="8" key="1">
    <citation type="submission" date="2016-10" db="EMBL/GenBank/DDBJ databases">
        <authorList>
            <person name="Varghese N."/>
            <person name="Submissions S."/>
        </authorList>
    </citation>
    <scope>NUCLEOTIDE SEQUENCE [LARGE SCALE GENOMIC DNA]</scope>
    <source>
        <strain evidence="8">DSM 16471</strain>
    </source>
</reference>
<keyword evidence="8" id="KW-1185">Reference proteome</keyword>
<evidence type="ECO:0000256" key="3">
    <source>
        <dbReference type="ARBA" id="ARBA00022837"/>
    </source>
</evidence>
<name>A0A1H7QTB2_9FLAO</name>
<feature type="compositionally biased region" description="Acidic residues" evidence="5">
    <location>
        <begin position="1207"/>
        <end position="1228"/>
    </location>
</feature>
<dbReference type="Pfam" id="PF13585">
    <property type="entry name" value="CHU_C"/>
    <property type="match status" value="1"/>
</dbReference>
<dbReference type="Pfam" id="PF03160">
    <property type="entry name" value="Calx-beta"/>
    <property type="match status" value="6"/>
</dbReference>
<evidence type="ECO:0000256" key="2">
    <source>
        <dbReference type="ARBA" id="ARBA00022737"/>
    </source>
</evidence>
<feature type="domain" description="Calx-beta" evidence="6">
    <location>
        <begin position="146"/>
        <end position="248"/>
    </location>
</feature>
<evidence type="ECO:0000313" key="7">
    <source>
        <dbReference type="EMBL" id="SEL50964.1"/>
    </source>
</evidence>
<dbReference type="STRING" id="228957.SAMN04488008_10473"/>
<keyword evidence="4" id="KW-0406">Ion transport</keyword>
<evidence type="ECO:0000256" key="1">
    <source>
        <dbReference type="ARBA" id="ARBA00022729"/>
    </source>
</evidence>
<dbReference type="InterPro" id="IPR026341">
    <property type="entry name" value="T9SS_type_B"/>
</dbReference>
<feature type="domain" description="Calx-beta" evidence="6">
    <location>
        <begin position="495"/>
        <end position="595"/>
    </location>
</feature>
<dbReference type="PANTHER" id="PTHR11878">
    <property type="entry name" value="SODIUM/CALCIUM EXCHANGER"/>
    <property type="match status" value="1"/>
</dbReference>
<evidence type="ECO:0000256" key="5">
    <source>
        <dbReference type="SAM" id="MobiDB-lite"/>
    </source>
</evidence>
<sequence>MKMKLHSIFLIITKTIDFNRSLFVFALFFLSVSLGGIFGQSVSIVNNADALEGSATPGNFRVSVASLSDFGTVTVKYVVLASSTATSGVDYTALSGEVDVTYTALLSSALINVNTSFQDVLLEGTETVTVELSTSMDYTLGANTTATVNIVDDDTATLSISDVSAVEGTNLVFSIVADKAALFDYTVTVNFGGGTATIGTTPIVYPEDYNGAQRTVTFLSGDVSKQLAVTTGNDIVIEDDETFIVTLTSANNANIIAGDTAIGTITNDDLGQVTVLANRAITNEDGSGNDGRFRIELSEQNNTGTAIVVDYTLTGSAAQGAGQDYTISGNASIANGASSTNLNIQPIDDVLVEGDETVIITLNSVNSALYEIGTPASGTVTIVDDDVFTATITATDGTATEATPVTDTGTFTVSLDEVNNTGGPVIVNYNVGGTATSGTDYTALTGSVTFANGQQNRIITVTPINDNNVENSETVIVTLATGTGYDLGLAATRTATVTIVDTDTYTATVVSTVATANENPVSNGTFTINLGSVNTTGSPILVNYNITGTATSGLDFNALSGTASIANNQQTAIVTVTPINDAAIEDNETVVLTLAAGNGYSISTINNASITIVSDDAYVARITASDATAAESNGAVATGEFTVALSAPNNTGGPITVNYTVSGSAVNGTDYTAISANAVSIANGIQSVPIVIAPINDQIQEGIETVIITLGTGTGYVLGTTATQTATVNINDNDQATLTISDVTENEDLASGQFVFNVVLDITVVGGTQVSYSFIDDTAIGGGTDYTGTPGTLIFTGTANETKTITVPINNDAVLEDTETFNVQLGLPTNNVQRANGGTAIGTINDDDNCVAAPVLDASVSPIYCVVDIGSAFSANLYDFTTSIAPSGTVLTWSRVSNPLIINSHLTVAEAQDVSTPASYYGFFYDAANNCASGNIEVQIVRNIIPQLVSITGNERCGSGTLLLSVTPSDGASVNWYDSLESDTPIAFGETYTTPPLTTTTTYYVEATENECTTERQPIIARIGFQATTGTAQNASICNIAANGLTSLDLDNRLTGADPGVWIFVSGPEDVNISSTNVVDFEGLASGAYIFRFTTTNSTAPCLNSTIDITVNVSDCESDDDNDGLLGGQEVALGLDPNNPDTDGDGIEDGEEVGTDIANPLDEDNDGIIDALDSNTEDTDNDGVNDQQDPANDNPCIPNRFNGSCDTDGDGLSDLDEQTNGSDPDDPCDPVATPNCDDPIDLEVLKSVDNVDAQIGDTVVFEIMVTNLSDRKARAIVIGDLLELGFDFVSKSSLDYDEISGIWNIAELEAGLSAELTITVTVSEEGPYENTATLLESIPSDNNPANDESTVTLNTEVPEGIDLEVIKTVDNKTPLLGEQITFTIRVENKSVNGDTINNIEIEDILPVGIDAGFIYISDVSTAGDYNELTGRWTIDSLEVGEQNAVSLEITVSVPIEGTFSNLATLIRSSPKDGNEVNNSSTVDVKVGIPTPADPGFLFNQFSPNGDNTNDVLRINLRDSDTQSREGINYKIVIYDRYGNLVFEGANLVSSETQTTVDVWDGTYKGKEVPKGTYFYIMNYSINNQPAIIDKGWIQLIR</sequence>
<feature type="domain" description="Calx-beta" evidence="6">
    <location>
        <begin position="378"/>
        <end position="480"/>
    </location>
</feature>
<dbReference type="Pfam" id="PF19081">
    <property type="entry name" value="Ig_7"/>
    <property type="match status" value="1"/>
</dbReference>
<feature type="compositionally biased region" description="Acidic residues" evidence="5">
    <location>
        <begin position="1142"/>
        <end position="1154"/>
    </location>
</feature>